<dbReference type="AlphaFoldDB" id="A0A1H9S6V9"/>
<dbReference type="EMBL" id="FOGU01000003">
    <property type="protein sequence ID" value="SER80701.1"/>
    <property type="molecule type" value="Genomic_DNA"/>
</dbReference>
<accession>A0A1H9S6V9</accession>
<evidence type="ECO:0000313" key="1">
    <source>
        <dbReference type="EMBL" id="SER80701.1"/>
    </source>
</evidence>
<dbReference type="RefSeq" id="WP_092689714.1">
    <property type="nucleotide sequence ID" value="NZ_CBDDGO010000004.1"/>
</dbReference>
<organism evidence="1 2">
    <name type="scientific">Tranquillimonas rosea</name>
    <dbReference type="NCBI Taxonomy" id="641238"/>
    <lineage>
        <taxon>Bacteria</taxon>
        <taxon>Pseudomonadati</taxon>
        <taxon>Pseudomonadota</taxon>
        <taxon>Alphaproteobacteria</taxon>
        <taxon>Rhodobacterales</taxon>
        <taxon>Roseobacteraceae</taxon>
        <taxon>Tranquillimonas</taxon>
    </lineage>
</organism>
<name>A0A1H9S6V9_9RHOB</name>
<dbReference type="OrthoDB" id="285836at2"/>
<protein>
    <submittedName>
        <fullName evidence="1">SlyX protein</fullName>
    </submittedName>
</protein>
<dbReference type="STRING" id="641238.SAMN04490244_10352"/>
<reference evidence="1 2" key="1">
    <citation type="submission" date="2016-10" db="EMBL/GenBank/DDBJ databases">
        <authorList>
            <person name="de Groot N.N."/>
        </authorList>
    </citation>
    <scope>NUCLEOTIDE SEQUENCE [LARGE SCALE GENOMIC DNA]</scope>
    <source>
        <strain evidence="1 2">DSM 23042</strain>
    </source>
</reference>
<proteinExistence type="predicted"/>
<sequence>MTTDPTALQERIAHLEHQAEELSQVVWDQASRIDALERRLAMLMEREATRAADEEGGVYLGEERPPHW</sequence>
<dbReference type="Pfam" id="PF04102">
    <property type="entry name" value="SlyX"/>
    <property type="match status" value="1"/>
</dbReference>
<dbReference type="Proteomes" id="UP000198885">
    <property type="component" value="Unassembled WGS sequence"/>
</dbReference>
<dbReference type="InterPro" id="IPR007236">
    <property type="entry name" value="SlyX"/>
</dbReference>
<keyword evidence="2" id="KW-1185">Reference proteome</keyword>
<evidence type="ECO:0000313" key="2">
    <source>
        <dbReference type="Proteomes" id="UP000198885"/>
    </source>
</evidence>
<gene>
    <name evidence="1" type="ORF">SAMN04490244_10352</name>
</gene>